<dbReference type="Proteomes" id="UP000038040">
    <property type="component" value="Unplaced"/>
</dbReference>
<accession>A0A0N4UNA3</accession>
<dbReference type="WBParaSite" id="DME_0000937601-mRNA-1">
    <property type="protein sequence ID" value="DME_0000937601-mRNA-1"/>
    <property type="gene ID" value="DME_0000937601"/>
</dbReference>
<proteinExistence type="predicted"/>
<dbReference type="EMBL" id="UYYG01000103">
    <property type="protein sequence ID" value="VDN53114.1"/>
    <property type="molecule type" value="Genomic_DNA"/>
</dbReference>
<organism evidence="2 4">
    <name type="scientific">Dracunculus medinensis</name>
    <name type="common">Guinea worm</name>
    <dbReference type="NCBI Taxonomy" id="318479"/>
    <lineage>
        <taxon>Eukaryota</taxon>
        <taxon>Metazoa</taxon>
        <taxon>Ecdysozoa</taxon>
        <taxon>Nematoda</taxon>
        <taxon>Chromadorea</taxon>
        <taxon>Rhabditida</taxon>
        <taxon>Spirurina</taxon>
        <taxon>Dracunculoidea</taxon>
        <taxon>Dracunculidae</taxon>
        <taxon>Dracunculus</taxon>
    </lineage>
</organism>
<evidence type="ECO:0000313" key="1">
    <source>
        <dbReference type="EMBL" id="VDN53114.1"/>
    </source>
</evidence>
<protein>
    <submittedName>
        <fullName evidence="1 4">Uncharacterized protein</fullName>
    </submittedName>
</protein>
<reference evidence="4" key="1">
    <citation type="submission" date="2017-02" db="UniProtKB">
        <authorList>
            <consortium name="WormBaseParasite"/>
        </authorList>
    </citation>
    <scope>IDENTIFICATION</scope>
</reference>
<gene>
    <name evidence="1" type="ORF">DME_LOCUS3087</name>
</gene>
<name>A0A0N4UNA3_DRAME</name>
<keyword evidence="3" id="KW-1185">Reference proteome</keyword>
<evidence type="ECO:0000313" key="3">
    <source>
        <dbReference type="Proteomes" id="UP000274756"/>
    </source>
</evidence>
<reference evidence="1 3" key="2">
    <citation type="submission" date="2018-11" db="EMBL/GenBank/DDBJ databases">
        <authorList>
            <consortium name="Pathogen Informatics"/>
        </authorList>
    </citation>
    <scope>NUCLEOTIDE SEQUENCE [LARGE SCALE GENOMIC DNA]</scope>
</reference>
<sequence length="134" mass="14709">MFIRSPRVPLWSNYEGQWNSSSNTLVSKHPHIQVILSQLLTRCEWRAASQRQHDEERGCRVVLSSRVYSGSVAPAAETVGAACGSCGGARVGDCHQGVSGDLSLERSISRGLGAARRSARYSHRRLSSRNFHST</sequence>
<dbReference type="Proteomes" id="UP000274756">
    <property type="component" value="Unassembled WGS sequence"/>
</dbReference>
<evidence type="ECO:0000313" key="2">
    <source>
        <dbReference type="Proteomes" id="UP000038040"/>
    </source>
</evidence>
<evidence type="ECO:0000313" key="4">
    <source>
        <dbReference type="WBParaSite" id="DME_0000937601-mRNA-1"/>
    </source>
</evidence>
<dbReference type="AlphaFoldDB" id="A0A0N4UNA3"/>